<dbReference type="Gene3D" id="3.30.70.940">
    <property type="entry name" value="NusG, N-terminal domain"/>
    <property type="match status" value="1"/>
</dbReference>
<dbReference type="GO" id="GO:0004519">
    <property type="term" value="F:endonuclease activity"/>
    <property type="evidence" value="ECO:0007669"/>
    <property type="project" value="UniProtKB-KW"/>
</dbReference>
<dbReference type="Proteomes" id="UP000467700">
    <property type="component" value="Unassembled WGS sequence"/>
</dbReference>
<dbReference type="Pfam" id="PF03439">
    <property type="entry name" value="Spt5-NGN"/>
    <property type="match status" value="1"/>
</dbReference>
<dbReference type="Gene3D" id="3.10.10.10">
    <property type="entry name" value="HIV Type 1 Reverse Transcriptase, subunit A, domain 1"/>
    <property type="match status" value="1"/>
</dbReference>
<dbReference type="CDD" id="cd00303">
    <property type="entry name" value="retropepsin_like"/>
    <property type="match status" value="1"/>
</dbReference>
<evidence type="ECO:0000256" key="8">
    <source>
        <dbReference type="SAM" id="MobiDB-lite"/>
    </source>
</evidence>
<protein>
    <recommendedName>
        <fullName evidence="9">Reverse transcriptase domain-containing protein</fullName>
    </recommendedName>
</protein>
<dbReference type="InterPro" id="IPR000477">
    <property type="entry name" value="RT_dom"/>
</dbReference>
<dbReference type="InterPro" id="IPR051320">
    <property type="entry name" value="Viral_Replic_Matur_Polypro"/>
</dbReference>
<dbReference type="InterPro" id="IPR043128">
    <property type="entry name" value="Rev_trsase/Diguanyl_cyclase"/>
</dbReference>
<evidence type="ECO:0000256" key="4">
    <source>
        <dbReference type="ARBA" id="ARBA00022722"/>
    </source>
</evidence>
<feature type="region of interest" description="Disordered" evidence="8">
    <location>
        <begin position="1112"/>
        <end position="1131"/>
    </location>
</feature>
<evidence type="ECO:0000256" key="5">
    <source>
        <dbReference type="ARBA" id="ARBA00022759"/>
    </source>
</evidence>
<dbReference type="InterPro" id="IPR036735">
    <property type="entry name" value="NGN_dom_sf"/>
</dbReference>
<dbReference type="GO" id="GO:0008233">
    <property type="term" value="F:peptidase activity"/>
    <property type="evidence" value="ECO:0007669"/>
    <property type="project" value="UniProtKB-KW"/>
</dbReference>
<dbReference type="InterPro" id="IPR043502">
    <property type="entry name" value="DNA/RNA_pol_sf"/>
</dbReference>
<dbReference type="GO" id="GO:0006354">
    <property type="term" value="P:DNA-templated transcription elongation"/>
    <property type="evidence" value="ECO:0007669"/>
    <property type="project" value="InterPro"/>
</dbReference>
<reference evidence="10 11" key="1">
    <citation type="submission" date="2020-01" db="EMBL/GenBank/DDBJ databases">
        <authorList>
            <person name="Gupta K D."/>
        </authorList>
    </citation>
    <scope>NUCLEOTIDE SEQUENCE [LARGE SCALE GENOMIC DNA]</scope>
</reference>
<dbReference type="CDD" id="cd01647">
    <property type="entry name" value="RT_LTR"/>
    <property type="match status" value="1"/>
</dbReference>
<gene>
    <name evidence="10" type="ORF">AAE3_LOCUS7363</name>
</gene>
<evidence type="ECO:0000313" key="11">
    <source>
        <dbReference type="Proteomes" id="UP000467700"/>
    </source>
</evidence>
<keyword evidence="11" id="KW-1185">Reference proteome</keyword>
<keyword evidence="3" id="KW-0548">Nucleotidyltransferase</keyword>
<accession>A0A8S0W0F6</accession>
<comment type="caution">
    <text evidence="10">The sequence shown here is derived from an EMBL/GenBank/DDBJ whole genome shotgun (WGS) entry which is preliminary data.</text>
</comment>
<keyword evidence="5" id="KW-0255">Endonuclease</keyword>
<dbReference type="PANTHER" id="PTHR33064">
    <property type="entry name" value="POL PROTEIN"/>
    <property type="match status" value="1"/>
</dbReference>
<dbReference type="OrthoDB" id="2369050at2759"/>
<evidence type="ECO:0000256" key="3">
    <source>
        <dbReference type="ARBA" id="ARBA00022695"/>
    </source>
</evidence>
<feature type="region of interest" description="Disordered" evidence="8">
    <location>
        <begin position="740"/>
        <end position="768"/>
    </location>
</feature>
<feature type="domain" description="Reverse transcriptase" evidence="9">
    <location>
        <begin position="1448"/>
        <end position="1629"/>
    </location>
</feature>
<evidence type="ECO:0000256" key="2">
    <source>
        <dbReference type="ARBA" id="ARBA00022679"/>
    </source>
</evidence>
<dbReference type="InterPro" id="IPR005100">
    <property type="entry name" value="NGN-domain"/>
</dbReference>
<evidence type="ECO:0000256" key="6">
    <source>
        <dbReference type="ARBA" id="ARBA00022801"/>
    </source>
</evidence>
<dbReference type="PANTHER" id="PTHR33064:SF37">
    <property type="entry name" value="RIBONUCLEASE H"/>
    <property type="match status" value="1"/>
</dbReference>
<organism evidence="10 11">
    <name type="scientific">Cyclocybe aegerita</name>
    <name type="common">Black poplar mushroom</name>
    <name type="synonym">Agrocybe aegerita</name>
    <dbReference type="NCBI Taxonomy" id="1973307"/>
    <lineage>
        <taxon>Eukaryota</taxon>
        <taxon>Fungi</taxon>
        <taxon>Dikarya</taxon>
        <taxon>Basidiomycota</taxon>
        <taxon>Agaricomycotina</taxon>
        <taxon>Agaricomycetes</taxon>
        <taxon>Agaricomycetidae</taxon>
        <taxon>Agaricales</taxon>
        <taxon>Agaricineae</taxon>
        <taxon>Bolbitiaceae</taxon>
        <taxon>Cyclocybe</taxon>
    </lineage>
</organism>
<feature type="region of interest" description="Disordered" evidence="8">
    <location>
        <begin position="1023"/>
        <end position="1053"/>
    </location>
</feature>
<keyword evidence="6" id="KW-0378">Hydrolase</keyword>
<dbReference type="Pfam" id="PF17919">
    <property type="entry name" value="RT_RNaseH_2"/>
    <property type="match status" value="1"/>
</dbReference>
<evidence type="ECO:0000259" key="9">
    <source>
        <dbReference type="PROSITE" id="PS50878"/>
    </source>
</evidence>
<evidence type="ECO:0000256" key="7">
    <source>
        <dbReference type="ARBA" id="ARBA00022918"/>
    </source>
</evidence>
<dbReference type="Pfam" id="PF00078">
    <property type="entry name" value="RVT_1"/>
    <property type="match status" value="1"/>
</dbReference>
<dbReference type="EMBL" id="CACVBS010000047">
    <property type="protein sequence ID" value="CAA7265255.1"/>
    <property type="molecule type" value="Genomic_DNA"/>
</dbReference>
<keyword evidence="1" id="KW-0645">Protease</keyword>
<dbReference type="FunFam" id="3.10.10.10:FF:000007">
    <property type="entry name" value="Retrovirus-related Pol polyprotein from transposon 17.6-like Protein"/>
    <property type="match status" value="1"/>
</dbReference>
<proteinExistence type="predicted"/>
<name>A0A8S0W0F6_CYCAE</name>
<keyword evidence="4" id="KW-0540">Nuclease</keyword>
<dbReference type="InterPro" id="IPR041577">
    <property type="entry name" value="RT_RNaseH_2"/>
</dbReference>
<dbReference type="InterPro" id="IPR021109">
    <property type="entry name" value="Peptidase_aspartic_dom_sf"/>
</dbReference>
<feature type="compositionally biased region" description="Pro residues" evidence="8">
    <location>
        <begin position="747"/>
        <end position="762"/>
    </location>
</feature>
<keyword evidence="2" id="KW-0808">Transferase</keyword>
<dbReference type="SUPFAM" id="SSF56672">
    <property type="entry name" value="DNA/RNA polymerases"/>
    <property type="match status" value="1"/>
</dbReference>
<evidence type="ECO:0000313" key="10">
    <source>
        <dbReference type="EMBL" id="CAA7265255.1"/>
    </source>
</evidence>
<dbReference type="Gene3D" id="2.40.70.10">
    <property type="entry name" value="Acid Proteases"/>
    <property type="match status" value="1"/>
</dbReference>
<dbReference type="Gene3D" id="3.30.70.270">
    <property type="match status" value="2"/>
</dbReference>
<evidence type="ECO:0000256" key="1">
    <source>
        <dbReference type="ARBA" id="ARBA00022670"/>
    </source>
</evidence>
<sequence length="1790" mass="202305">MKNVPEQLQRFFDIEAEVDREDFDSNNEEDGLHHAYDFIDDEEPTVCEPTEPHPSWNDLQNGDKIDDVLAGIMADDLAYIAGRLLSAEDCLLWRVGCRLGLEEEAVFSLLLKAREEHQIHSAFTCGLLRGWVYLEALMNPNLIHLLERTPGIIRTKQGIVRHRIEPSDWLQMLTMTNPDTSMEVNQWVQVRKGIYRGDIGLIVKVESWGVEVLLVPHLVAPIMEPSLKQKRSVVPPKPALFEPNVIKYLYDINPIQKSDRSYTFHGLHFEHGLLWKHYDFHSLASTAVDMPSYFFLLFKASDHPSLHASRFPCPREWIFEQGDRVIIRSSGKSSVVAVIGTNNLEVNLRAENGTEIFPWSDIQKDVCIGDFITVTSRRLHGTTGWVNKVDEDVVHVIEKHVDDHNTDTNLSSSLKEFEVHLNWLKVTTTPFLHASHAPSQVLPLFKDQVPWIGTSVTIFRIGHPYKGRSGVVKNVLRSQPTDSGLRIEMQLTYLDPSKPFPLIVVDYGNVIETITALQLFDYAKPTSMLFKPNDYKPWPALSQVSTSGGPTRTPAPATPGWSPSLQPISLTPAWDPSSQTPISSPMSPVATSGTALPLQELPHHLLLDPCLVGTTLNVIVNGGSYSEKELSVTIDKVDGQVSICHVVYNKSTGLPPEWVSPKHPNATRNNGLLVIIKGEHCSKLRLSENTVDPERVSARCHSANDPLLSVLSTLSTYTLDELAPTLRSQKTLAALLASSDHRSSPLSSPPASPTTVLQPPPLGLTDSNTTVTVTAEDDTNPLANQSNTSSNTSYWGSESDSKIITAYIQQKTAYNRTEMAPNKEATVEHPVVKHCPVLTTGDLSPKAAMELNNAFQDYFTACSHSKALTKLEKVPLILSAFKDLHIRDWIVSDRACLLKLMYDEFMQELHDNYLLNDWIENVRNEMLSAHQQKNKQFWLWTQKMKAMNILLQGTTSHFNDDQMRQQLEGLMDADLRKAAARKGINAKTALKDWIEAVKNLDEEYVYERKRYRDAFQEDQRNAKRTALAGNTGNTQKSSKPGTSNNRMTGGGKWKKLPKLEQSEKDLLEEYSGCWKCRQFFVYHMTLSCPNNFPSRVNYKMLTLTNVQKHPKYKPNASALGSKTKGKTVADDSDEENNAIATMMNGVLGDRTDSEEDVDIDEDVSPPICAKHFTWRALLTGPRVEFPVKVSTLMDNGAHLVLICPELVDSLGLERFALPKPEEVDVAIKNLKEKVKTVLNEYVKFSVTSLDGRWTSRTIHALIAPGLCMPIILGLPFLIHNHIVTDHADCSCIDKKTGYNLMNPAPPPKPKEKPLPPKQKRWEFDRQVAAVKLLKKDTLAEMSALMKDRIVKADEDNENVQVRLVAAVHERIEILANWEKLQAKLKEKERLLKDEFHNIFELIPHVDELPIKFLLEIHLKDATKNVKSHTYACPRKYRESWQTLIKQHLDAGRIRPSSLRYASPAFIIPKADPNALLRWVNDYQELNANTVEDSHPILRQDNILTDCVKGKIFAQIDMTNSFFQTPMNPDHIHLTAITTPFGLYEWTVMPMGLRNAPAIHQRRVTHALQDQIGRICHIYLDDIVIWSQDLEEHERNVREVLTALRVAKLYVNEKKLCLFCTEINFVSHRISAAGIEADGKKANRIINWPVLKSATEVRAFLGLVRYLSAFLPNLAEHTFVLNKLMMKDADTEFPPWTAKEQKAFDAIKQIVVGCDCLMTIDHAKMPENKNFITTDTSEFRSGAVLSFGKTWEMARPVAFDSMTFKGAKLNYPVHEKELLAIIHALKKWRWT</sequence>
<dbReference type="PROSITE" id="PS50878">
    <property type="entry name" value="RT_POL"/>
    <property type="match status" value="1"/>
</dbReference>
<feature type="compositionally biased region" description="Polar residues" evidence="8">
    <location>
        <begin position="1028"/>
        <end position="1047"/>
    </location>
</feature>
<dbReference type="GO" id="GO:0006508">
    <property type="term" value="P:proteolysis"/>
    <property type="evidence" value="ECO:0007669"/>
    <property type="project" value="UniProtKB-KW"/>
</dbReference>
<keyword evidence="7" id="KW-0695">RNA-directed DNA polymerase</keyword>
<dbReference type="GO" id="GO:0003964">
    <property type="term" value="F:RNA-directed DNA polymerase activity"/>
    <property type="evidence" value="ECO:0007669"/>
    <property type="project" value="UniProtKB-KW"/>
</dbReference>